<feature type="domain" description="Protein kinase" evidence="1">
    <location>
        <begin position="15"/>
        <end position="420"/>
    </location>
</feature>
<dbReference type="PROSITE" id="PS50011">
    <property type="entry name" value="PROTEIN_KINASE_DOM"/>
    <property type="match status" value="1"/>
</dbReference>
<keyword evidence="3" id="KW-1185">Reference proteome</keyword>
<organism evidence="2 3">
    <name type="scientific">Lentinula aciculospora</name>
    <dbReference type="NCBI Taxonomy" id="153920"/>
    <lineage>
        <taxon>Eukaryota</taxon>
        <taxon>Fungi</taxon>
        <taxon>Dikarya</taxon>
        <taxon>Basidiomycota</taxon>
        <taxon>Agaricomycotina</taxon>
        <taxon>Agaricomycetes</taxon>
        <taxon>Agaricomycetidae</taxon>
        <taxon>Agaricales</taxon>
        <taxon>Marasmiineae</taxon>
        <taxon>Omphalotaceae</taxon>
        <taxon>Lentinula</taxon>
    </lineage>
</organism>
<protein>
    <submittedName>
        <fullName evidence="2">Protein kinase</fullName>
    </submittedName>
</protein>
<dbReference type="InterPro" id="IPR040976">
    <property type="entry name" value="Pkinase_fungal"/>
</dbReference>
<dbReference type="Proteomes" id="UP001150266">
    <property type="component" value="Unassembled WGS sequence"/>
</dbReference>
<reference evidence="2" key="1">
    <citation type="submission" date="2022-08" db="EMBL/GenBank/DDBJ databases">
        <title>A Global Phylogenomic Analysis of the Shiitake Genus Lentinula.</title>
        <authorList>
            <consortium name="DOE Joint Genome Institute"/>
            <person name="Sierra-Patev S."/>
            <person name="Min B."/>
            <person name="Naranjo-Ortiz M."/>
            <person name="Looney B."/>
            <person name="Konkel Z."/>
            <person name="Slot J.C."/>
            <person name="Sakamoto Y."/>
            <person name="Steenwyk J.L."/>
            <person name="Rokas A."/>
            <person name="Carro J."/>
            <person name="Camarero S."/>
            <person name="Ferreira P."/>
            <person name="Molpeceres G."/>
            <person name="Ruiz-Duenas F.J."/>
            <person name="Serrano A."/>
            <person name="Henrissat B."/>
            <person name="Drula E."/>
            <person name="Hughes K.W."/>
            <person name="Mata J.L."/>
            <person name="Ishikawa N.K."/>
            <person name="Vargas-Isla R."/>
            <person name="Ushijima S."/>
            <person name="Smith C.A."/>
            <person name="Ahrendt S."/>
            <person name="Andreopoulos W."/>
            <person name="He G."/>
            <person name="Labutti K."/>
            <person name="Lipzen A."/>
            <person name="Ng V."/>
            <person name="Riley R."/>
            <person name="Sandor L."/>
            <person name="Barry K."/>
            <person name="Martinez A.T."/>
            <person name="Xiao Y."/>
            <person name="Gibbons J.G."/>
            <person name="Terashima K."/>
            <person name="Grigoriev I.V."/>
            <person name="Hibbett D.S."/>
        </authorList>
    </citation>
    <scope>NUCLEOTIDE SEQUENCE</scope>
    <source>
        <strain evidence="2">JLM2183</strain>
    </source>
</reference>
<dbReference type="InterPro" id="IPR000719">
    <property type="entry name" value="Prot_kinase_dom"/>
</dbReference>
<name>A0A9W9AA45_9AGAR</name>
<dbReference type="SUPFAM" id="SSF56112">
    <property type="entry name" value="Protein kinase-like (PK-like)"/>
    <property type="match status" value="1"/>
</dbReference>
<evidence type="ECO:0000313" key="3">
    <source>
        <dbReference type="Proteomes" id="UP001150266"/>
    </source>
</evidence>
<accession>A0A9W9AA45</accession>
<dbReference type="Pfam" id="PF17667">
    <property type="entry name" value="Pkinase_fungal"/>
    <property type="match status" value="1"/>
</dbReference>
<dbReference type="Gene3D" id="1.10.510.10">
    <property type="entry name" value="Transferase(Phosphotransferase) domain 1"/>
    <property type="match status" value="1"/>
</dbReference>
<sequence length="420" mass="48240">MAMVCQLNKLSAENLGYISNLDWSDFDYLRETKQLLLKMKDNPRCLIDSTYCFQGSDGKTRTVVIKAVLHHAEGIVGCFSIVVEVECICTAFGCTWHGERKIMKINFPGPSQTPEEDFIREAREKAESSGEHWALNHLPEVLDSISITYEEKTNVQGRLKTHLKERYEERLMCVTVMEKLHPLSELKDLRDLAQVFYDILQIHQWLYECAGILHCDLSSGNIMFRRKNGKVYGVLNDFDLSSRVQDLDNGPTFNHRTGTKPFMSIDLLNPKWKGGHFYRHDLESLYYVILCLACRYAEPGIPAADPRAYSNWFSGSDEDVLHSKISFVYNPPYDGLPIQPYFAHFESWLTCIHESIATGYISRPRPPVPRAGISLHPTSFNWKTFDGRVTYRVFREIMFSFQTAPLETHWLGGEPTDGTK</sequence>
<dbReference type="PANTHER" id="PTHR38248">
    <property type="entry name" value="FUNK1 6"/>
    <property type="match status" value="1"/>
</dbReference>
<dbReference type="OrthoDB" id="5569250at2759"/>
<dbReference type="AlphaFoldDB" id="A0A9W9AA45"/>
<comment type="caution">
    <text evidence="2">The sequence shown here is derived from an EMBL/GenBank/DDBJ whole genome shotgun (WGS) entry which is preliminary data.</text>
</comment>
<dbReference type="EMBL" id="JAOTPV010000009">
    <property type="protein sequence ID" value="KAJ4478065.1"/>
    <property type="molecule type" value="Genomic_DNA"/>
</dbReference>
<evidence type="ECO:0000313" key="2">
    <source>
        <dbReference type="EMBL" id="KAJ4478065.1"/>
    </source>
</evidence>
<dbReference type="GO" id="GO:0004672">
    <property type="term" value="F:protein kinase activity"/>
    <property type="evidence" value="ECO:0007669"/>
    <property type="project" value="InterPro"/>
</dbReference>
<dbReference type="GO" id="GO:0005524">
    <property type="term" value="F:ATP binding"/>
    <property type="evidence" value="ECO:0007669"/>
    <property type="project" value="InterPro"/>
</dbReference>
<proteinExistence type="predicted"/>
<dbReference type="PANTHER" id="PTHR38248:SF2">
    <property type="entry name" value="FUNK1 11"/>
    <property type="match status" value="1"/>
</dbReference>
<keyword evidence="2" id="KW-0418">Kinase</keyword>
<evidence type="ECO:0000259" key="1">
    <source>
        <dbReference type="PROSITE" id="PS50011"/>
    </source>
</evidence>
<dbReference type="InterPro" id="IPR011009">
    <property type="entry name" value="Kinase-like_dom_sf"/>
</dbReference>
<keyword evidence="2" id="KW-0808">Transferase</keyword>
<gene>
    <name evidence="2" type="ORF">J3R30DRAFT_2853498</name>
</gene>